<protein>
    <submittedName>
        <fullName evidence="1">Uncharacterized protein</fullName>
    </submittedName>
</protein>
<dbReference type="EMBL" id="VSRR010004108">
    <property type="protein sequence ID" value="MPC38580.1"/>
    <property type="molecule type" value="Genomic_DNA"/>
</dbReference>
<gene>
    <name evidence="1" type="ORF">E2C01_032089</name>
</gene>
<proteinExistence type="predicted"/>
<accession>A0A5B7EUG6</accession>
<name>A0A5B7EUG6_PORTR</name>
<organism evidence="1 2">
    <name type="scientific">Portunus trituberculatus</name>
    <name type="common">Swimming crab</name>
    <name type="synonym">Neptunus trituberculatus</name>
    <dbReference type="NCBI Taxonomy" id="210409"/>
    <lineage>
        <taxon>Eukaryota</taxon>
        <taxon>Metazoa</taxon>
        <taxon>Ecdysozoa</taxon>
        <taxon>Arthropoda</taxon>
        <taxon>Crustacea</taxon>
        <taxon>Multicrustacea</taxon>
        <taxon>Malacostraca</taxon>
        <taxon>Eumalacostraca</taxon>
        <taxon>Eucarida</taxon>
        <taxon>Decapoda</taxon>
        <taxon>Pleocyemata</taxon>
        <taxon>Brachyura</taxon>
        <taxon>Eubrachyura</taxon>
        <taxon>Portunoidea</taxon>
        <taxon>Portunidae</taxon>
        <taxon>Portuninae</taxon>
        <taxon>Portunus</taxon>
    </lineage>
</organism>
<keyword evidence="2" id="KW-1185">Reference proteome</keyword>
<dbReference type="AlphaFoldDB" id="A0A5B7EUG6"/>
<evidence type="ECO:0000313" key="2">
    <source>
        <dbReference type="Proteomes" id="UP000324222"/>
    </source>
</evidence>
<reference evidence="1 2" key="1">
    <citation type="submission" date="2019-05" db="EMBL/GenBank/DDBJ databases">
        <title>Another draft genome of Portunus trituberculatus and its Hox gene families provides insights of decapod evolution.</title>
        <authorList>
            <person name="Jeong J.-H."/>
            <person name="Song I."/>
            <person name="Kim S."/>
            <person name="Choi T."/>
            <person name="Kim D."/>
            <person name="Ryu S."/>
            <person name="Kim W."/>
        </authorList>
    </citation>
    <scope>NUCLEOTIDE SEQUENCE [LARGE SCALE GENOMIC DNA]</scope>
    <source>
        <tissue evidence="1">Muscle</tissue>
    </source>
</reference>
<sequence length="222" mass="24880">MTSRESTGRVSPFDAVEHPKGIVWSQCQAGPDHVPLSPEPTNLLCGMGPLTATPWRKQADDKAVVGKENKESDWLQEEELNYLTDWCQKTTQTKGGQRLTRGENLRPWPMTLAAYLYAGKAICQPSRHPCLRTLRSPWASKWQGMMPPGLGRSPLRLQGCEVLCVCWYQKGWDNVLAGAGHSSLWMVGSRSAVAAGMRMGLGLYIWKMGRRLVIWKMGRRLV</sequence>
<evidence type="ECO:0000313" key="1">
    <source>
        <dbReference type="EMBL" id="MPC38580.1"/>
    </source>
</evidence>
<comment type="caution">
    <text evidence="1">The sequence shown here is derived from an EMBL/GenBank/DDBJ whole genome shotgun (WGS) entry which is preliminary data.</text>
</comment>
<dbReference type="Proteomes" id="UP000324222">
    <property type="component" value="Unassembled WGS sequence"/>
</dbReference>